<organism evidence="2 3">
    <name type="scientific">Algoriphagus aquaeductus</name>
    <dbReference type="NCBI Taxonomy" id="475299"/>
    <lineage>
        <taxon>Bacteria</taxon>
        <taxon>Pseudomonadati</taxon>
        <taxon>Bacteroidota</taxon>
        <taxon>Cytophagia</taxon>
        <taxon>Cytophagales</taxon>
        <taxon>Cyclobacteriaceae</taxon>
        <taxon>Algoriphagus</taxon>
    </lineage>
</organism>
<dbReference type="OrthoDB" id="9786645at2"/>
<gene>
    <name evidence="2" type="ORF">CLV31_101285</name>
</gene>
<keyword evidence="1" id="KW-0732">Signal</keyword>
<dbReference type="AlphaFoldDB" id="A0A326S7I3"/>
<dbReference type="RefSeq" id="WP_111391092.1">
    <property type="nucleotide sequence ID" value="NZ_QKTX01000001.1"/>
</dbReference>
<dbReference type="EMBL" id="QKTX01000001">
    <property type="protein sequence ID" value="PZV87412.1"/>
    <property type="molecule type" value="Genomic_DNA"/>
</dbReference>
<evidence type="ECO:0008006" key="4">
    <source>
        <dbReference type="Google" id="ProtNLM"/>
    </source>
</evidence>
<dbReference type="Gene3D" id="2.40.160.60">
    <property type="entry name" value="Outer membrane protein transport protein (OMPP1/FadL/TodX)"/>
    <property type="match status" value="1"/>
</dbReference>
<feature type="chain" id="PRO_5016326149" description="PorV/PorQ family protein" evidence="1">
    <location>
        <begin position="20"/>
        <end position="270"/>
    </location>
</feature>
<protein>
    <recommendedName>
        <fullName evidence="4">PorV/PorQ family protein</fullName>
    </recommendedName>
</protein>
<proteinExistence type="predicted"/>
<comment type="caution">
    <text evidence="2">The sequence shown here is derived from an EMBL/GenBank/DDBJ whole genome shotgun (WGS) entry which is preliminary data.</text>
</comment>
<feature type="signal peptide" evidence="1">
    <location>
        <begin position="1"/>
        <end position="19"/>
    </location>
</feature>
<evidence type="ECO:0000313" key="2">
    <source>
        <dbReference type="EMBL" id="PZV87412.1"/>
    </source>
</evidence>
<accession>A0A326S7I3</accession>
<reference evidence="2 3" key="1">
    <citation type="submission" date="2018-06" db="EMBL/GenBank/DDBJ databases">
        <title>Genomic Encyclopedia of Archaeal and Bacterial Type Strains, Phase II (KMG-II): from individual species to whole genera.</title>
        <authorList>
            <person name="Goeker M."/>
        </authorList>
    </citation>
    <scope>NUCLEOTIDE SEQUENCE [LARGE SCALE GENOMIC DNA]</scope>
    <source>
        <strain evidence="2 3">T4</strain>
    </source>
</reference>
<evidence type="ECO:0000313" key="3">
    <source>
        <dbReference type="Proteomes" id="UP000248917"/>
    </source>
</evidence>
<sequence length="270" mass="29794">MKRALFSCFWVLVTIPVFAQTDPQSQAHGARSQGMGNVKLFSDDSWAYFNNIGALDRWSDTQISVAVDQRFGLKELSTLGISGALRKEYGTYGFGISRFGGDLFNQQIVGMGFSNTLGIVSLGTKLEWFQTQIEGFGSGHGLVFCLGGVAELGPKIFLGAHFSNLTQSKISKYSDQKLPALIQMGLGYFPTELLKILVELEKDVDLTPSVKAGIEYQLGEWILLRTGINSHPSRLSFGLGIRKDRFGLDYGYGQQSALGRTHHFSAFLKW</sequence>
<name>A0A326S7I3_9BACT</name>
<dbReference type="Proteomes" id="UP000248917">
    <property type="component" value="Unassembled WGS sequence"/>
</dbReference>
<evidence type="ECO:0000256" key="1">
    <source>
        <dbReference type="SAM" id="SignalP"/>
    </source>
</evidence>
<keyword evidence="3" id="KW-1185">Reference proteome</keyword>